<dbReference type="Pfam" id="PF09373">
    <property type="entry name" value="PMBR"/>
    <property type="match status" value="1"/>
</dbReference>
<dbReference type="RefSeq" id="WP_052331862.1">
    <property type="nucleotide sequence ID" value="NZ_CABMAB010000039.1"/>
</dbReference>
<organism evidence="2 3">
    <name type="scientific">Methanobrevibacter oralis</name>
    <dbReference type="NCBI Taxonomy" id="66851"/>
    <lineage>
        <taxon>Archaea</taxon>
        <taxon>Methanobacteriati</taxon>
        <taxon>Methanobacteriota</taxon>
        <taxon>Methanomada group</taxon>
        <taxon>Methanobacteria</taxon>
        <taxon>Methanobacteriales</taxon>
        <taxon>Methanobacteriaceae</taxon>
        <taxon>Methanobrevibacter</taxon>
    </lineage>
</organism>
<evidence type="ECO:0000313" key="2">
    <source>
        <dbReference type="EMBL" id="KZX10841.1"/>
    </source>
</evidence>
<dbReference type="Pfam" id="PF01841">
    <property type="entry name" value="Transglut_core"/>
    <property type="match status" value="1"/>
</dbReference>
<dbReference type="InterPro" id="IPR013783">
    <property type="entry name" value="Ig-like_fold"/>
</dbReference>
<dbReference type="SUPFAM" id="SSF54001">
    <property type="entry name" value="Cysteine proteinases"/>
    <property type="match status" value="1"/>
</dbReference>
<reference evidence="3" key="1">
    <citation type="journal article" date="2016" name="Genome Announc.">
        <title>Draft Genome Sequences of Methanobrevibacter curvatus DSM11111, Methanobrevibacter cuticularis DSM11139, Methanobrevibacter filiformis DSM11501, and Methanobrevibacter oralis DSM7256.</title>
        <authorList>
            <person name="Poehlein A."/>
            <person name="Seedorf H."/>
        </authorList>
    </citation>
    <scope>NUCLEOTIDE SEQUENCE [LARGE SCALE GENOMIC DNA]</scope>
    <source>
        <strain evidence="3">DSM 7256 / JCM 30027 / ZR</strain>
    </source>
</reference>
<dbReference type="Gene3D" id="2.60.40.10">
    <property type="entry name" value="Immunoglobulins"/>
    <property type="match status" value="4"/>
</dbReference>
<dbReference type="InterPro" id="IPR038765">
    <property type="entry name" value="Papain-like_cys_pep_sf"/>
</dbReference>
<dbReference type="PANTHER" id="PTHR33490">
    <property type="entry name" value="BLR5614 PROTEIN-RELATED"/>
    <property type="match status" value="1"/>
</dbReference>
<dbReference type="InterPro" id="IPR002931">
    <property type="entry name" value="Transglutaminase-like"/>
</dbReference>
<dbReference type="Gene3D" id="3.10.620.30">
    <property type="match status" value="1"/>
</dbReference>
<name>A0A165ZKN0_METOA</name>
<evidence type="ECO:0000259" key="1">
    <source>
        <dbReference type="SMART" id="SM00460"/>
    </source>
</evidence>
<keyword evidence="3" id="KW-1185">Reference proteome</keyword>
<proteinExistence type="predicted"/>
<sequence>MLASLKGNSLTKYYGTSNKYSAIFWKDNAVLANTKVSLKINGKTYYVKTNSKGVATLDINLLPGKYVMTATNLHSGEKIYNNVVVKKDSSKINAKAKTYIAPKKKYSYSITLLSKHNAPISGQKVYFKYNNKQVTTKTNKDGKATITIPALSKGTYSINFNFKGNKGFYNAYGYGKIYVKDSQSVFKASTLKMQYKDGSKFSVKLTNNNGKALTNKIVKITLNGKTTACKTNSNGIAKLTVGDLKPGTYKVKYSYSSLGSSYYKTGANKIIISKQTGSVLVDNLEMNHNDGSVYKAIIKDKYGNLLKKTGVQFKINGKTYNVQTDSNGVAKLGIKLGVGYYDITSKINDNYYQSKTISKHVLVNGTKFIANDLYITVGNKATYSIKLVDGKNNPIKNSVVVFTFNNKNYSVKTNSKGVAKESWSGLSLGDYIVKYHNGKFAGSSKIHVFNKVSVNNIISASKNVNKFIKSNNRLPKTVKIGDITLPTAEYTYLVSKAIVNLKNGNKAPITLKSIDDPTKPGSAYNMGNLFNYLSVAKSIVKTAESKGKMPNSVDSDVGTIGYNGLVYALSRVIAFYGDNSRMPSYVSIDNVGSSSSSSANTHNNIKDLKEFLAASKNCQVNSPKIKALVTKLTKGLKTDKQKATALYNYVRDKISYSFYYDTKYGAVGTLNKKAGNCVDHSHLLVAMFRNAGIAARYAHGKCTFSSGSTYGHVWTQVLIGDTWISCDATSSRNSFGKIVSWNTKNYKLHGYYSSISF</sequence>
<dbReference type="OrthoDB" id="18481at2157"/>
<accession>A0A165ZKN0</accession>
<dbReference type="EMBL" id="LWMU01000103">
    <property type="protein sequence ID" value="KZX10841.1"/>
    <property type="molecule type" value="Genomic_DNA"/>
</dbReference>
<feature type="domain" description="Transglutaminase-like" evidence="1">
    <location>
        <begin position="669"/>
        <end position="730"/>
    </location>
</feature>
<comment type="caution">
    <text evidence="2">The sequence shown here is derived from an EMBL/GenBank/DDBJ whole genome shotgun (WGS) entry which is preliminary data.</text>
</comment>
<dbReference type="Proteomes" id="UP000077428">
    <property type="component" value="Unassembled WGS sequence"/>
</dbReference>
<dbReference type="AlphaFoldDB" id="A0A165ZKN0"/>
<dbReference type="InterPro" id="IPR018975">
    <property type="entry name" value="Pseudomurein-binding_repeat"/>
</dbReference>
<protein>
    <submittedName>
        <fullName evidence="2">Transglutaminase-like superfamily protein</fullName>
    </submittedName>
</protein>
<dbReference type="PATRIC" id="fig|66851.6.peg.1831"/>
<evidence type="ECO:0000313" key="3">
    <source>
        <dbReference type="Proteomes" id="UP000077428"/>
    </source>
</evidence>
<dbReference type="SUPFAM" id="SSF49373">
    <property type="entry name" value="Invasin/intimin cell-adhesion fragments"/>
    <property type="match status" value="3"/>
</dbReference>
<dbReference type="InterPro" id="IPR008964">
    <property type="entry name" value="Invasin/intimin_cell_adhesion"/>
</dbReference>
<dbReference type="SMART" id="SM00460">
    <property type="entry name" value="TGc"/>
    <property type="match status" value="1"/>
</dbReference>
<dbReference type="PANTHER" id="PTHR33490:SF3">
    <property type="entry name" value="CONSERVED INTEGRAL MEMBRANE PROTEIN"/>
    <property type="match status" value="1"/>
</dbReference>
<dbReference type="STRING" id="66851.MBORA_16780"/>
<gene>
    <name evidence="2" type="ORF">MBORA_16780</name>
</gene>